<dbReference type="OMA" id="ECYLAMT"/>
<evidence type="ECO:0000256" key="1">
    <source>
        <dbReference type="SAM" id="SignalP"/>
    </source>
</evidence>
<protein>
    <submittedName>
        <fullName evidence="2">Putative lipocalin</fullName>
    </submittedName>
</protein>
<evidence type="ECO:0000313" key="2">
    <source>
        <dbReference type="EMBL" id="NIE46060.1"/>
    </source>
</evidence>
<dbReference type="RefSeq" id="XP_037273693.1">
    <property type="nucleotide sequence ID" value="XM_037417796.1"/>
</dbReference>
<dbReference type="GO" id="GO:0030682">
    <property type="term" value="P:symbiont-mediated perturbation of host defenses"/>
    <property type="evidence" value="ECO:0007669"/>
    <property type="project" value="InterPro"/>
</dbReference>
<dbReference type="EMBL" id="GIKN01003787">
    <property type="protein sequence ID" value="NIE46060.1"/>
    <property type="molecule type" value="Transcribed_RNA"/>
</dbReference>
<feature type="chain" id="PRO_5026077544" evidence="1">
    <location>
        <begin position="20"/>
        <end position="194"/>
    </location>
</feature>
<dbReference type="VEuPathDB" id="VectorBase:LOC119165710"/>
<proteinExistence type="predicted"/>
<dbReference type="AlphaFoldDB" id="A0A6G5A7D0"/>
<name>A0A6G5A7D0_RHIMP</name>
<feature type="signal peptide" evidence="1">
    <location>
        <begin position="1"/>
        <end position="19"/>
    </location>
</feature>
<dbReference type="InterPro" id="IPR012674">
    <property type="entry name" value="Calycin"/>
</dbReference>
<accession>A0A6G5A7D0</accession>
<dbReference type="Gene3D" id="2.40.128.20">
    <property type="match status" value="1"/>
</dbReference>
<reference evidence="2" key="1">
    <citation type="submission" date="2020-03" db="EMBL/GenBank/DDBJ databases">
        <title>A transcriptome and proteome of the tick Rhipicephalus microplus shaped by the genetic composition of its hosts and developmental stage.</title>
        <authorList>
            <person name="Garcia G.R."/>
            <person name="Ribeiro J.M.C."/>
            <person name="Maruyama S.R."/>
            <person name="Gardinasse L.G."/>
            <person name="Nelson K."/>
            <person name="Ferreira B.R."/>
            <person name="Andrade T.G."/>
            <person name="Santos I.K.F.M."/>
        </authorList>
    </citation>
    <scope>NUCLEOTIDE SEQUENCE</scope>
    <source>
        <strain evidence="2">NSGR</strain>
        <tissue evidence="2">Salivary glands</tissue>
    </source>
</reference>
<dbReference type="Pfam" id="PF02098">
    <property type="entry name" value="His_binding"/>
    <property type="match status" value="1"/>
</dbReference>
<dbReference type="KEGG" id="rmp:119165710"/>
<organism evidence="2">
    <name type="scientific">Rhipicephalus microplus</name>
    <name type="common">Cattle tick</name>
    <name type="synonym">Boophilus microplus</name>
    <dbReference type="NCBI Taxonomy" id="6941"/>
    <lineage>
        <taxon>Eukaryota</taxon>
        <taxon>Metazoa</taxon>
        <taxon>Ecdysozoa</taxon>
        <taxon>Arthropoda</taxon>
        <taxon>Chelicerata</taxon>
        <taxon>Arachnida</taxon>
        <taxon>Acari</taxon>
        <taxon>Parasitiformes</taxon>
        <taxon>Ixodida</taxon>
        <taxon>Ixodoidea</taxon>
        <taxon>Ixodidae</taxon>
        <taxon>Rhipicephalinae</taxon>
        <taxon>Rhipicephalus</taxon>
        <taxon>Boophilus</taxon>
    </lineage>
</organism>
<sequence length="194" mass="22734">MRNMFSYASLLFVLVTVTAKPDPNEYAEDPKHFRDQILSKMINLNKTIHVLMRDYHLNTTYDCLSATQDKKISENIYTYNLTARIIRNRTLVSYPVNITAMTTGKHRYPNDAVYEEYPGEGPIDHKLMTMDYSRTCFVFAVNRSEGYRCMFVITDGVSDPRYPPRKCERVYRRYCGPRSIVLWKEDCKTAVSKH</sequence>
<dbReference type="InterPro" id="IPR002970">
    <property type="entry name" value="Tick_his-bd"/>
</dbReference>
<dbReference type="SUPFAM" id="SSF50814">
    <property type="entry name" value="Lipocalins"/>
    <property type="match status" value="1"/>
</dbReference>
<dbReference type="GO" id="GO:0043176">
    <property type="term" value="F:amine binding"/>
    <property type="evidence" value="ECO:0007669"/>
    <property type="project" value="InterPro"/>
</dbReference>
<keyword evidence="1" id="KW-0732">Signal</keyword>